<proteinExistence type="predicted"/>
<organism evidence="2 3">
    <name type="scientific">Gossypium australe</name>
    <dbReference type="NCBI Taxonomy" id="47621"/>
    <lineage>
        <taxon>Eukaryota</taxon>
        <taxon>Viridiplantae</taxon>
        <taxon>Streptophyta</taxon>
        <taxon>Embryophyta</taxon>
        <taxon>Tracheophyta</taxon>
        <taxon>Spermatophyta</taxon>
        <taxon>Magnoliopsida</taxon>
        <taxon>eudicotyledons</taxon>
        <taxon>Gunneridae</taxon>
        <taxon>Pentapetalae</taxon>
        <taxon>rosids</taxon>
        <taxon>malvids</taxon>
        <taxon>Malvales</taxon>
        <taxon>Malvaceae</taxon>
        <taxon>Malvoideae</taxon>
        <taxon>Gossypium</taxon>
    </lineage>
</organism>
<dbReference type="Pfam" id="PF06449">
    <property type="entry name" value="YMF19_C"/>
    <property type="match status" value="1"/>
</dbReference>
<gene>
    <name evidence="2" type="ORF">EPI10_030786</name>
</gene>
<dbReference type="EMBL" id="SMMG02000001">
    <property type="protein sequence ID" value="KAA3486919.1"/>
    <property type="molecule type" value="Genomic_DNA"/>
</dbReference>
<dbReference type="GO" id="GO:0016020">
    <property type="term" value="C:membrane"/>
    <property type="evidence" value="ECO:0007669"/>
    <property type="project" value="InterPro"/>
</dbReference>
<dbReference type="Proteomes" id="UP000325315">
    <property type="component" value="Unassembled WGS sequence"/>
</dbReference>
<accession>A0A5B6WY87</accession>
<sequence>MYPIWTLLYSKYPNGVMLLTYWEKKRKITLISCFGEISGSRGIERNIFYLISKPSYSNPGRGITCRNDIMLIHKGRVEGGSQLARAAGTFAKIMKEAALPTLSLKLVRLPYLPSGAEKLIDS</sequence>
<dbReference type="InterPro" id="IPR044975">
    <property type="entry name" value="YMF19-like"/>
</dbReference>
<name>A0A5B6WY87_9ROSI</name>
<dbReference type="AlphaFoldDB" id="A0A5B6WY87"/>
<dbReference type="GO" id="GO:0005739">
    <property type="term" value="C:mitochondrion"/>
    <property type="evidence" value="ECO:0007669"/>
    <property type="project" value="InterPro"/>
</dbReference>
<reference evidence="3" key="1">
    <citation type="journal article" date="2019" name="Plant Biotechnol. J.">
        <title>Genome sequencing of the Australian wild diploid species Gossypium australe highlights disease resistance and delayed gland morphogenesis.</title>
        <authorList>
            <person name="Cai Y."/>
            <person name="Cai X."/>
            <person name="Wang Q."/>
            <person name="Wang P."/>
            <person name="Zhang Y."/>
            <person name="Cai C."/>
            <person name="Xu Y."/>
            <person name="Wang K."/>
            <person name="Zhou Z."/>
            <person name="Wang C."/>
            <person name="Geng S."/>
            <person name="Li B."/>
            <person name="Dong Q."/>
            <person name="Hou Y."/>
            <person name="Wang H."/>
            <person name="Ai P."/>
            <person name="Liu Z."/>
            <person name="Yi F."/>
            <person name="Sun M."/>
            <person name="An G."/>
            <person name="Cheng J."/>
            <person name="Zhang Y."/>
            <person name="Shi Q."/>
            <person name="Xie Y."/>
            <person name="Shi X."/>
            <person name="Chang Y."/>
            <person name="Huang F."/>
            <person name="Chen Y."/>
            <person name="Hong S."/>
            <person name="Mi L."/>
            <person name="Sun Q."/>
            <person name="Zhang L."/>
            <person name="Zhou B."/>
            <person name="Peng R."/>
            <person name="Zhang X."/>
            <person name="Liu F."/>
        </authorList>
    </citation>
    <scope>NUCLEOTIDE SEQUENCE [LARGE SCALE GENOMIC DNA]</scope>
    <source>
        <strain evidence="3">cv. PA1801</strain>
    </source>
</reference>
<dbReference type="OrthoDB" id="1879916at2759"/>
<evidence type="ECO:0000313" key="3">
    <source>
        <dbReference type="Proteomes" id="UP000325315"/>
    </source>
</evidence>
<feature type="domain" description="ATP synthase YMF19 uncharacterised C-terminal" evidence="1">
    <location>
        <begin position="24"/>
        <end position="67"/>
    </location>
</feature>
<keyword evidence="3" id="KW-1185">Reference proteome</keyword>
<protein>
    <submittedName>
        <fullName evidence="2">ATP synthase subunit 8</fullName>
    </submittedName>
</protein>
<dbReference type="PANTHER" id="PTHR36816">
    <property type="entry name" value="ATP SYNTHASE PROTEIN YMF19"/>
    <property type="match status" value="1"/>
</dbReference>
<evidence type="ECO:0000259" key="1">
    <source>
        <dbReference type="Pfam" id="PF06449"/>
    </source>
</evidence>
<evidence type="ECO:0000313" key="2">
    <source>
        <dbReference type="EMBL" id="KAA3486919.1"/>
    </source>
</evidence>
<dbReference type="PANTHER" id="PTHR36816:SF1">
    <property type="entry name" value="ATP SYNTHASE PROTEIN YMF19"/>
    <property type="match status" value="1"/>
</dbReference>
<dbReference type="InterPro" id="IPR009455">
    <property type="entry name" value="YMF19"/>
</dbReference>
<comment type="caution">
    <text evidence="2">The sequence shown here is derived from an EMBL/GenBank/DDBJ whole genome shotgun (WGS) entry which is preliminary data.</text>
</comment>